<dbReference type="Gene3D" id="1.20.1740.10">
    <property type="entry name" value="Amino acid/polyamine transporter I"/>
    <property type="match status" value="1"/>
</dbReference>
<evidence type="ECO:0000313" key="3">
    <source>
        <dbReference type="EMBL" id="SDP95675.1"/>
    </source>
</evidence>
<feature type="transmembrane region" description="Helical" evidence="2">
    <location>
        <begin position="327"/>
        <end position="346"/>
    </location>
</feature>
<dbReference type="Proteomes" id="UP000199497">
    <property type="component" value="Unassembled WGS sequence"/>
</dbReference>
<keyword evidence="2" id="KW-0472">Membrane</keyword>
<dbReference type="AlphaFoldDB" id="A0A1H0WZ04"/>
<protein>
    <submittedName>
        <fullName evidence="3">Amino acid efflux transporter</fullName>
    </submittedName>
</protein>
<feature type="transmembrane region" description="Helical" evidence="2">
    <location>
        <begin position="148"/>
        <end position="167"/>
    </location>
</feature>
<feature type="transmembrane region" description="Helical" evidence="2">
    <location>
        <begin position="288"/>
        <end position="306"/>
    </location>
</feature>
<organism evidence="3 4">
    <name type="scientific">Actinopolyspora xinjiangensis</name>
    <dbReference type="NCBI Taxonomy" id="405564"/>
    <lineage>
        <taxon>Bacteria</taxon>
        <taxon>Bacillati</taxon>
        <taxon>Actinomycetota</taxon>
        <taxon>Actinomycetes</taxon>
        <taxon>Actinopolysporales</taxon>
        <taxon>Actinopolysporaceae</taxon>
        <taxon>Actinopolyspora</taxon>
    </lineage>
</organism>
<dbReference type="EMBL" id="FNJR01000018">
    <property type="protein sequence ID" value="SDP95675.1"/>
    <property type="molecule type" value="Genomic_DNA"/>
</dbReference>
<reference evidence="4" key="1">
    <citation type="submission" date="2016-10" db="EMBL/GenBank/DDBJ databases">
        <authorList>
            <person name="Varghese N."/>
            <person name="Submissions S."/>
        </authorList>
    </citation>
    <scope>NUCLEOTIDE SEQUENCE [LARGE SCALE GENOMIC DNA]</scope>
    <source>
        <strain evidence="4">DSM 46732</strain>
    </source>
</reference>
<feature type="transmembrane region" description="Helical" evidence="2">
    <location>
        <begin position="64"/>
        <end position="85"/>
    </location>
</feature>
<feature type="transmembrane region" description="Helical" evidence="2">
    <location>
        <begin position="249"/>
        <end position="268"/>
    </location>
</feature>
<feature type="transmembrane region" description="Helical" evidence="2">
    <location>
        <begin position="179"/>
        <end position="196"/>
    </location>
</feature>
<evidence type="ECO:0000313" key="4">
    <source>
        <dbReference type="Proteomes" id="UP000199497"/>
    </source>
</evidence>
<keyword evidence="2" id="KW-1133">Transmembrane helix</keyword>
<keyword evidence="2" id="KW-0812">Transmembrane</keyword>
<accession>A0A1H0WZ04</accession>
<dbReference type="STRING" id="405564.SAMN04487905_11813"/>
<feature type="region of interest" description="Disordered" evidence="1">
    <location>
        <begin position="1"/>
        <end position="31"/>
    </location>
</feature>
<feature type="transmembrane region" description="Helical" evidence="2">
    <location>
        <begin position="352"/>
        <end position="373"/>
    </location>
</feature>
<sequence>MMDGVENSASGRILAPGGQGTDTGGRTARKPELEIGSHVSRAVLGAGMVLMPPVVEALTGQHSILVWSAHILLGGLVCFMLAGLVRARGRSNSLAGAVGALLGPWAERVVDGAFTIAFAAGQAAIAWFVSACLLTASTGSLPRPGTAALLLALGVLAVAVLAALSPIKPSDTVLRMRRWGTGVLALACVISGWPAVPAMGSPTPLAPSGLSPDAAQWLALAALFFAGVGWESVTNVVPAGVTNLRRITIGVALGVTCVAVVYLGLASLLRLSAGAAVVPEQLSAPLNWGLAGVTAIVLTSYCWTNLRTAARIAQRLYGSGRRSAERGPAKAVVAVVGAACCAFVWVGARDGAVPLLLLGPAAAALIGYGLAALAAVRCGGPFLRCFAAVILSVLVFLAAPAVPFLFGV</sequence>
<feature type="transmembrane region" description="Helical" evidence="2">
    <location>
        <begin position="216"/>
        <end position="237"/>
    </location>
</feature>
<name>A0A1H0WZ04_9ACTN</name>
<proteinExistence type="predicted"/>
<gene>
    <name evidence="3" type="ORF">SAMN04487905_11813</name>
</gene>
<feature type="transmembrane region" description="Helical" evidence="2">
    <location>
        <begin position="385"/>
        <end position="406"/>
    </location>
</feature>
<evidence type="ECO:0000256" key="1">
    <source>
        <dbReference type="SAM" id="MobiDB-lite"/>
    </source>
</evidence>
<feature type="transmembrane region" description="Helical" evidence="2">
    <location>
        <begin position="113"/>
        <end position="136"/>
    </location>
</feature>
<evidence type="ECO:0000256" key="2">
    <source>
        <dbReference type="SAM" id="Phobius"/>
    </source>
</evidence>
<keyword evidence="4" id="KW-1185">Reference proteome</keyword>